<dbReference type="GO" id="GO:0005829">
    <property type="term" value="C:cytosol"/>
    <property type="evidence" value="ECO:0007669"/>
    <property type="project" value="UniProtKB-ARBA"/>
</dbReference>
<accession>A0A519BIQ8</accession>
<dbReference type="GO" id="GO:0016491">
    <property type="term" value="F:oxidoreductase activity"/>
    <property type="evidence" value="ECO:0007669"/>
    <property type="project" value="UniProtKB-KW"/>
</dbReference>
<dbReference type="Proteomes" id="UP000316562">
    <property type="component" value="Unassembled WGS sequence"/>
</dbReference>
<reference evidence="3 4" key="1">
    <citation type="journal article" date="2019" name="ISME J.">
        <title>Insights into ecological role of a new deltaproteobacterial order Candidatus Acidulodesulfobacterales by metagenomics and metatranscriptomics.</title>
        <authorList>
            <person name="Tan S."/>
            <person name="Liu J."/>
            <person name="Fang Y."/>
            <person name="Hedlund B.P."/>
            <person name="Lian Z.H."/>
            <person name="Huang L.Y."/>
            <person name="Li J.T."/>
            <person name="Huang L.N."/>
            <person name="Li W.J."/>
            <person name="Jiang H.C."/>
            <person name="Dong H.L."/>
            <person name="Shu W.S."/>
        </authorList>
    </citation>
    <scope>NUCLEOTIDE SEQUENCE [LARGE SCALE GENOMIC DNA]</scope>
    <source>
        <strain evidence="3">AP2</strain>
    </source>
</reference>
<evidence type="ECO:0000313" key="4">
    <source>
        <dbReference type="Proteomes" id="UP000316562"/>
    </source>
</evidence>
<dbReference type="PANTHER" id="PTHR43364">
    <property type="entry name" value="NADH-SPECIFIC METHYLGLYOXAL REDUCTASE-RELATED"/>
    <property type="match status" value="1"/>
</dbReference>
<evidence type="ECO:0000313" key="3">
    <source>
        <dbReference type="EMBL" id="RZD17145.1"/>
    </source>
</evidence>
<dbReference type="Pfam" id="PF00248">
    <property type="entry name" value="Aldo_ket_red"/>
    <property type="match status" value="1"/>
</dbReference>
<dbReference type="SUPFAM" id="SSF51430">
    <property type="entry name" value="NAD(P)-linked oxidoreductase"/>
    <property type="match status" value="1"/>
</dbReference>
<gene>
    <name evidence="3" type="ORF">EVJ46_02650</name>
</gene>
<keyword evidence="1" id="KW-0560">Oxidoreductase</keyword>
<feature type="domain" description="NADP-dependent oxidoreductase" evidence="2">
    <location>
        <begin position="15"/>
        <end position="321"/>
    </location>
</feature>
<dbReference type="FunFam" id="3.20.20.100:FF:000004">
    <property type="entry name" value="Oxidoreductase, aldo/keto reductase"/>
    <property type="match status" value="1"/>
</dbReference>
<evidence type="ECO:0000256" key="1">
    <source>
        <dbReference type="ARBA" id="ARBA00023002"/>
    </source>
</evidence>
<name>A0A519BIQ8_ACIG2</name>
<dbReference type="PANTHER" id="PTHR43364:SF4">
    <property type="entry name" value="NAD(P)-LINKED OXIDOREDUCTASE SUPERFAMILY PROTEIN"/>
    <property type="match status" value="1"/>
</dbReference>
<dbReference type="InterPro" id="IPR036812">
    <property type="entry name" value="NAD(P)_OxRdtase_dom_sf"/>
</dbReference>
<dbReference type="AlphaFoldDB" id="A0A519BIQ8"/>
<dbReference type="CDD" id="cd19091">
    <property type="entry name" value="AKR_PsAKR"/>
    <property type="match status" value="1"/>
</dbReference>
<organism evidence="3 4">
    <name type="scientific">Acididesulfobacter guangdongensis</name>
    <dbReference type="NCBI Taxonomy" id="2597225"/>
    <lineage>
        <taxon>Bacteria</taxon>
        <taxon>Deltaproteobacteria</taxon>
        <taxon>Candidatus Acidulodesulfobacterales</taxon>
        <taxon>Candidatus Acididesulfobacter</taxon>
    </lineage>
</organism>
<sequence>MQYANLGKTGLKVSRLCFGAMTFGFNFRNIGAVGQEDANKMVRYAYENGINFFDTADVYSYGQSEEITGNALKQLDIPREKYVIATKVRSPLSEEAMSGKGDVNNVGLSRKHIIEACNNSLKRLKVDYIDLYQVHGWDLSSPIEEALEALDYLVKQGKVLYLGVSNWTARHIMKALYLAEANNYHTFVSLQAYYSLAGRDLEHELLPLCNEEGLGVLPWSPLSGGFLTGKYTKENPKPAGARRSEFNFPPVDERGYETIEVLRKISAKKNVSIPQIAISWLLHQKGVTSVIIGANKMPQLEDNIKSINVQLTNEETEELSKTTAPNKLYPQWMVEWQNNRASFNFSS</sequence>
<comment type="caution">
    <text evidence="3">The sequence shown here is derived from an EMBL/GenBank/DDBJ whole genome shotgun (WGS) entry which is preliminary data.</text>
</comment>
<proteinExistence type="predicted"/>
<dbReference type="Gene3D" id="3.20.20.100">
    <property type="entry name" value="NADP-dependent oxidoreductase domain"/>
    <property type="match status" value="1"/>
</dbReference>
<dbReference type="InterPro" id="IPR050523">
    <property type="entry name" value="AKR_Detox_Biosynth"/>
</dbReference>
<protein>
    <submittedName>
        <fullName evidence="3">Aldo/keto reductase</fullName>
    </submittedName>
</protein>
<dbReference type="InterPro" id="IPR023210">
    <property type="entry name" value="NADP_OxRdtase_dom"/>
</dbReference>
<dbReference type="EMBL" id="SGBC01000001">
    <property type="protein sequence ID" value="RZD17145.1"/>
    <property type="molecule type" value="Genomic_DNA"/>
</dbReference>
<evidence type="ECO:0000259" key="2">
    <source>
        <dbReference type="Pfam" id="PF00248"/>
    </source>
</evidence>